<feature type="region of interest" description="Disordered" evidence="8">
    <location>
        <begin position="466"/>
        <end position="511"/>
    </location>
</feature>
<evidence type="ECO:0000256" key="1">
    <source>
        <dbReference type="ARBA" id="ARBA00001966"/>
    </source>
</evidence>
<dbReference type="PANTHER" id="PTHR11472">
    <property type="entry name" value="DNA REPAIR DEAD HELICASE RAD3/XP-D SUBFAMILY MEMBER"/>
    <property type="match status" value="1"/>
</dbReference>
<dbReference type="GO" id="GO:0003678">
    <property type="term" value="F:DNA helicase activity"/>
    <property type="evidence" value="ECO:0007669"/>
    <property type="project" value="UniProtKB-EC"/>
</dbReference>
<feature type="compositionally biased region" description="Basic and acidic residues" evidence="8">
    <location>
        <begin position="483"/>
        <end position="509"/>
    </location>
</feature>
<comment type="catalytic activity">
    <reaction evidence="7">
        <text>ATP + H2O = ADP + phosphate + H(+)</text>
        <dbReference type="Rhea" id="RHEA:13065"/>
        <dbReference type="ChEBI" id="CHEBI:15377"/>
        <dbReference type="ChEBI" id="CHEBI:15378"/>
        <dbReference type="ChEBI" id="CHEBI:30616"/>
        <dbReference type="ChEBI" id="CHEBI:43474"/>
        <dbReference type="ChEBI" id="CHEBI:456216"/>
        <dbReference type="EC" id="5.6.2.3"/>
    </reaction>
</comment>
<keyword evidence="3 10" id="KW-0378">Hydrolase</keyword>
<keyword evidence="10" id="KW-0347">Helicase</keyword>
<proteinExistence type="inferred from homology"/>
<dbReference type="InterPro" id="IPR027417">
    <property type="entry name" value="P-loop_NTPase"/>
</dbReference>
<keyword evidence="11" id="KW-1185">Reference proteome</keyword>
<evidence type="ECO:0000256" key="7">
    <source>
        <dbReference type="ARBA" id="ARBA00048954"/>
    </source>
</evidence>
<dbReference type="Proteomes" id="UP001595872">
    <property type="component" value="Unassembled WGS sequence"/>
</dbReference>
<protein>
    <recommendedName>
        <fullName evidence="6">DNA 5'-3' helicase</fullName>
        <ecNumber evidence="6">5.6.2.3</ecNumber>
    </recommendedName>
</protein>
<feature type="compositionally biased region" description="Low complexity" evidence="8">
    <location>
        <begin position="470"/>
        <end position="481"/>
    </location>
</feature>
<gene>
    <name evidence="10" type="ORF">ACFPCY_39320</name>
</gene>
<organism evidence="10 11">
    <name type="scientific">Actinomadura gamaensis</name>
    <dbReference type="NCBI Taxonomy" id="1763541"/>
    <lineage>
        <taxon>Bacteria</taxon>
        <taxon>Bacillati</taxon>
        <taxon>Actinomycetota</taxon>
        <taxon>Actinomycetes</taxon>
        <taxon>Streptosporangiales</taxon>
        <taxon>Thermomonosporaceae</taxon>
        <taxon>Actinomadura</taxon>
    </lineage>
</organism>
<evidence type="ECO:0000256" key="2">
    <source>
        <dbReference type="ARBA" id="ARBA00022741"/>
    </source>
</evidence>
<comment type="caution">
    <text evidence="10">The sequence shown here is derived from an EMBL/GenBank/DDBJ whole genome shotgun (WGS) entry which is preliminary data.</text>
</comment>
<evidence type="ECO:0000259" key="9">
    <source>
        <dbReference type="PROSITE" id="PS51193"/>
    </source>
</evidence>
<dbReference type="InterPro" id="IPR045028">
    <property type="entry name" value="DinG/Rad3-like"/>
</dbReference>
<dbReference type="InterPro" id="IPR011545">
    <property type="entry name" value="DEAD/DEAH_box_helicase_dom"/>
</dbReference>
<evidence type="ECO:0000313" key="10">
    <source>
        <dbReference type="EMBL" id="MFC4913403.1"/>
    </source>
</evidence>
<dbReference type="Pfam" id="PF00270">
    <property type="entry name" value="DEAD"/>
    <property type="match status" value="1"/>
</dbReference>
<dbReference type="GO" id="GO:0016787">
    <property type="term" value="F:hydrolase activity"/>
    <property type="evidence" value="ECO:0007669"/>
    <property type="project" value="UniProtKB-KW"/>
</dbReference>
<dbReference type="InterPro" id="IPR014001">
    <property type="entry name" value="Helicase_ATP-bd"/>
</dbReference>
<evidence type="ECO:0000256" key="5">
    <source>
        <dbReference type="ARBA" id="ARBA00038058"/>
    </source>
</evidence>
<dbReference type="EC" id="5.6.2.3" evidence="6"/>
<keyword evidence="4" id="KW-0067">ATP-binding</keyword>
<evidence type="ECO:0000256" key="3">
    <source>
        <dbReference type="ARBA" id="ARBA00022801"/>
    </source>
</evidence>
<accession>A0ABV9UCZ2</accession>
<dbReference type="Pfam" id="PF13307">
    <property type="entry name" value="Helicase_C_2"/>
    <property type="match status" value="1"/>
</dbReference>
<dbReference type="EMBL" id="JBHSIT010000017">
    <property type="protein sequence ID" value="MFC4913403.1"/>
    <property type="molecule type" value="Genomic_DNA"/>
</dbReference>
<reference evidence="11" key="1">
    <citation type="journal article" date="2019" name="Int. J. Syst. Evol. Microbiol.">
        <title>The Global Catalogue of Microorganisms (GCM) 10K type strain sequencing project: providing services to taxonomists for standard genome sequencing and annotation.</title>
        <authorList>
            <consortium name="The Broad Institute Genomics Platform"/>
            <consortium name="The Broad Institute Genome Sequencing Center for Infectious Disease"/>
            <person name="Wu L."/>
            <person name="Ma J."/>
        </authorList>
    </citation>
    <scope>NUCLEOTIDE SEQUENCE [LARGE SCALE GENOMIC DNA]</scope>
    <source>
        <strain evidence="11">KLKA75</strain>
    </source>
</reference>
<feature type="compositionally biased region" description="Low complexity" evidence="8">
    <location>
        <begin position="1"/>
        <end position="20"/>
    </location>
</feature>
<dbReference type="InterPro" id="IPR006555">
    <property type="entry name" value="ATP-dep_Helicase_C"/>
</dbReference>
<dbReference type="InterPro" id="IPR014013">
    <property type="entry name" value="Helic_SF1/SF2_ATP-bd_DinG/Rad3"/>
</dbReference>
<evidence type="ECO:0000313" key="11">
    <source>
        <dbReference type="Proteomes" id="UP001595872"/>
    </source>
</evidence>
<dbReference type="SMART" id="SM00487">
    <property type="entry name" value="DEXDc"/>
    <property type="match status" value="1"/>
</dbReference>
<comment type="cofactor">
    <cofactor evidence="1">
        <name>[4Fe-4S] cluster</name>
        <dbReference type="ChEBI" id="CHEBI:49883"/>
    </cofactor>
</comment>
<feature type="domain" description="Helicase ATP-binding" evidence="9">
    <location>
        <begin position="43"/>
        <end position="326"/>
    </location>
</feature>
<dbReference type="PROSITE" id="PS51193">
    <property type="entry name" value="HELICASE_ATP_BIND_2"/>
    <property type="match status" value="1"/>
</dbReference>
<sequence>MPAPDLLSSSADAEESAGSARPAKGKGVPATAGRVPDTATLLSAAVQAIGGAERTGQVAMAEAVEKALGDGEHLAAQAGTGTGKSLAYLVPAIRHAVTKGRTVVVSTATIALQRQLVDRDLPRLAEALRPHLGTELKFAILKGRRNYLCLHRVQTGVPDEQEEDHGLFDPQQLSTLGRQVKRLNEWADETQTGDRDELVPGVSEQAWRQVAVTAKECLGATRCPQGTECFAELARAQAGEAHIVVTNHALLAIDALEEFQVLPEHDIVIVDEAHELVDRVTAVATGDISASAVDTAARRCGRLIEEGVADRLKVSAEDLTLLLEEFPAGRMDVLPEALGNALAVVRDAAHACLTAIGPEKKEMDPADAGARKAARSALEDLHDTAVRILESYQVEIAARNEVVWLEKPFVQDGRPKRPPTLHVAPIGVGGLLRATLFEKRTAVLTSATLTLGGSFEPLARQWGLPPLDVPAQRAPAQADAEAQPEKAPSEKAQPEKTQSEKAKPEKGKQDLAWTGIDVGSPFDHPRSGILYVARHLPQPGRDGLPDAYLTEITELIEAAGGRTLGLFSSMRAARQAADELKDHLSHPLLCQGEDSTSLLVKQFAEDERTCLFGTLSLWQGVDVPGPSLQLVIMDRIPFPRPDDPVASARQRAVAARGGNGFMTVAATHAALLLAQGAGRLLRAMDDRGVVAVLDPRLATARYGGFLKASLPPFWATTDPQVVRGALRRLDQAAAASGKDGDAE</sequence>
<feature type="region of interest" description="Disordered" evidence="8">
    <location>
        <begin position="1"/>
        <end position="32"/>
    </location>
</feature>
<comment type="similarity">
    <text evidence="5">Belongs to the helicase family. DinG subfamily.</text>
</comment>
<dbReference type="PANTHER" id="PTHR11472:SF34">
    <property type="entry name" value="REGULATOR OF TELOMERE ELONGATION HELICASE 1"/>
    <property type="match status" value="1"/>
</dbReference>
<dbReference type="SUPFAM" id="SSF52540">
    <property type="entry name" value="P-loop containing nucleoside triphosphate hydrolases"/>
    <property type="match status" value="1"/>
</dbReference>
<dbReference type="Gene3D" id="3.40.50.300">
    <property type="entry name" value="P-loop containing nucleotide triphosphate hydrolases"/>
    <property type="match status" value="2"/>
</dbReference>
<dbReference type="RefSeq" id="WP_378264295.1">
    <property type="nucleotide sequence ID" value="NZ_JBHSIT010000017.1"/>
</dbReference>
<name>A0ABV9UCZ2_9ACTN</name>
<evidence type="ECO:0000256" key="4">
    <source>
        <dbReference type="ARBA" id="ARBA00022840"/>
    </source>
</evidence>
<keyword evidence="2" id="KW-0547">Nucleotide-binding</keyword>
<evidence type="ECO:0000256" key="8">
    <source>
        <dbReference type="SAM" id="MobiDB-lite"/>
    </source>
</evidence>
<evidence type="ECO:0000256" key="6">
    <source>
        <dbReference type="ARBA" id="ARBA00044969"/>
    </source>
</evidence>
<dbReference type="SMART" id="SM00491">
    <property type="entry name" value="HELICc2"/>
    <property type="match status" value="1"/>
</dbReference>